<comment type="caution">
    <text evidence="1">The sequence shown here is derived from an EMBL/GenBank/DDBJ whole genome shotgun (WGS) entry which is preliminary data.</text>
</comment>
<dbReference type="EMBL" id="MNQU01000238">
    <property type="protein sequence ID" value="OKZ31955.1"/>
    <property type="molecule type" value="Genomic_DNA"/>
</dbReference>
<dbReference type="AlphaFoldDB" id="A0A1Q6HZ78"/>
<name>A0A1Q6HZ78_BACUN</name>
<protein>
    <submittedName>
        <fullName evidence="1">Uncharacterized protein</fullName>
    </submittedName>
</protein>
<evidence type="ECO:0000313" key="2">
    <source>
        <dbReference type="Proteomes" id="UP000186549"/>
    </source>
</evidence>
<evidence type="ECO:0000313" key="1">
    <source>
        <dbReference type="EMBL" id="OKZ31955.1"/>
    </source>
</evidence>
<reference evidence="1 2" key="1">
    <citation type="journal article" date="2016" name="Nat. Biotechnol.">
        <title>Measurement of bacterial replication rates in microbial communities.</title>
        <authorList>
            <person name="Brown C.T."/>
            <person name="Olm M.R."/>
            <person name="Thomas B.C."/>
            <person name="Banfield J.F."/>
        </authorList>
    </citation>
    <scope>NUCLEOTIDE SEQUENCE [LARGE SCALE GENOMIC DNA]</scope>
    <source>
        <strain evidence="1">45_41</strain>
    </source>
</reference>
<gene>
    <name evidence="1" type="ORF">BHV79_12125</name>
</gene>
<accession>A0A1Q6HZ78</accession>
<dbReference type="Proteomes" id="UP000186549">
    <property type="component" value="Unassembled WGS sequence"/>
</dbReference>
<sequence length="158" mass="17978">MKKKSVNTTQRLGKKIFIAGKVYDLQVMDKDEVEASVQEYLDSAIGKDRVRFELYTIGNMTAMSFHRGFDYSLYNADLMKDIMDADAFMMTAHEYDGFEMPRPFPTLPVPGFGYPYHIGQTDFLDAYRKSAKVLGASRIKNVSLDINPRSIVLRVQVG</sequence>
<organism evidence="1 2">
    <name type="scientific">Bacteroides uniformis</name>
    <dbReference type="NCBI Taxonomy" id="820"/>
    <lineage>
        <taxon>Bacteria</taxon>
        <taxon>Pseudomonadati</taxon>
        <taxon>Bacteroidota</taxon>
        <taxon>Bacteroidia</taxon>
        <taxon>Bacteroidales</taxon>
        <taxon>Bacteroidaceae</taxon>
        <taxon>Bacteroides</taxon>
    </lineage>
</organism>
<proteinExistence type="predicted"/>